<organism evidence="3 4">
    <name type="scientific">Aquisphaera giovannonii</name>
    <dbReference type="NCBI Taxonomy" id="406548"/>
    <lineage>
        <taxon>Bacteria</taxon>
        <taxon>Pseudomonadati</taxon>
        <taxon>Planctomycetota</taxon>
        <taxon>Planctomycetia</taxon>
        <taxon>Isosphaerales</taxon>
        <taxon>Isosphaeraceae</taxon>
        <taxon>Aquisphaera</taxon>
    </lineage>
</organism>
<name>A0A5B9VYS4_9BACT</name>
<dbReference type="Pfam" id="PF20434">
    <property type="entry name" value="BD-FAE"/>
    <property type="match status" value="1"/>
</dbReference>
<dbReference type="KEGG" id="agv:OJF2_19950"/>
<keyword evidence="1 3" id="KW-0378">Hydrolase</keyword>
<dbReference type="SUPFAM" id="SSF53474">
    <property type="entry name" value="alpha/beta-Hydrolases"/>
    <property type="match status" value="1"/>
</dbReference>
<dbReference type="Gene3D" id="3.40.50.1820">
    <property type="entry name" value="alpha/beta hydrolase"/>
    <property type="match status" value="1"/>
</dbReference>
<evidence type="ECO:0000313" key="3">
    <source>
        <dbReference type="EMBL" id="QEH33493.1"/>
    </source>
</evidence>
<dbReference type="Proteomes" id="UP000324233">
    <property type="component" value="Chromosome"/>
</dbReference>
<dbReference type="RefSeq" id="WP_210420473.1">
    <property type="nucleotide sequence ID" value="NZ_CP042997.1"/>
</dbReference>
<gene>
    <name evidence="3" type="primary">nlhH_1</name>
    <name evidence="3" type="ORF">OJF2_19950</name>
</gene>
<dbReference type="PANTHER" id="PTHR48081:SF13">
    <property type="entry name" value="ALPHA_BETA HYDROLASE"/>
    <property type="match status" value="1"/>
</dbReference>
<proteinExistence type="predicted"/>
<accession>A0A5B9VYS4</accession>
<reference evidence="3 4" key="1">
    <citation type="submission" date="2019-08" db="EMBL/GenBank/DDBJ databases">
        <title>Deep-cultivation of Planctomycetes and their phenomic and genomic characterization uncovers novel biology.</title>
        <authorList>
            <person name="Wiegand S."/>
            <person name="Jogler M."/>
            <person name="Boedeker C."/>
            <person name="Pinto D."/>
            <person name="Vollmers J."/>
            <person name="Rivas-Marin E."/>
            <person name="Kohn T."/>
            <person name="Peeters S.H."/>
            <person name="Heuer A."/>
            <person name="Rast P."/>
            <person name="Oberbeckmann S."/>
            <person name="Bunk B."/>
            <person name="Jeske O."/>
            <person name="Meyerdierks A."/>
            <person name="Storesund J.E."/>
            <person name="Kallscheuer N."/>
            <person name="Luecker S."/>
            <person name="Lage O.M."/>
            <person name="Pohl T."/>
            <person name="Merkel B.J."/>
            <person name="Hornburger P."/>
            <person name="Mueller R.-W."/>
            <person name="Bruemmer F."/>
            <person name="Labrenz M."/>
            <person name="Spormann A.M."/>
            <person name="Op den Camp H."/>
            <person name="Overmann J."/>
            <person name="Amann R."/>
            <person name="Jetten M.S.M."/>
            <person name="Mascher T."/>
            <person name="Medema M.H."/>
            <person name="Devos D.P."/>
            <person name="Kaster A.-K."/>
            <person name="Ovreas L."/>
            <person name="Rohde M."/>
            <person name="Galperin M.Y."/>
            <person name="Jogler C."/>
        </authorList>
    </citation>
    <scope>NUCLEOTIDE SEQUENCE [LARGE SCALE GENOMIC DNA]</scope>
    <source>
        <strain evidence="3 4">OJF2</strain>
    </source>
</reference>
<dbReference type="EMBL" id="CP042997">
    <property type="protein sequence ID" value="QEH33493.1"/>
    <property type="molecule type" value="Genomic_DNA"/>
</dbReference>
<dbReference type="InterPro" id="IPR050300">
    <property type="entry name" value="GDXG_lipolytic_enzyme"/>
</dbReference>
<dbReference type="GO" id="GO:0106435">
    <property type="term" value="F:carboxylesterase activity"/>
    <property type="evidence" value="ECO:0007669"/>
    <property type="project" value="UniProtKB-EC"/>
</dbReference>
<protein>
    <submittedName>
        <fullName evidence="3">Carboxylesterase NlhH</fullName>
        <ecNumber evidence="3">3.1.1.1</ecNumber>
    </submittedName>
</protein>
<dbReference type="AlphaFoldDB" id="A0A5B9VYS4"/>
<keyword evidence="4" id="KW-1185">Reference proteome</keyword>
<evidence type="ECO:0000313" key="4">
    <source>
        <dbReference type="Proteomes" id="UP000324233"/>
    </source>
</evidence>
<dbReference type="PANTHER" id="PTHR48081">
    <property type="entry name" value="AB HYDROLASE SUPERFAMILY PROTEIN C4A8.06C"/>
    <property type="match status" value="1"/>
</dbReference>
<feature type="domain" description="BD-FAE-like" evidence="2">
    <location>
        <begin position="51"/>
        <end position="236"/>
    </location>
</feature>
<evidence type="ECO:0000256" key="1">
    <source>
        <dbReference type="ARBA" id="ARBA00022801"/>
    </source>
</evidence>
<sequence length="288" mass="30208">MGRRRSLVLGAAVVVVGLAAALQGRQEEPPASVDFRPDVPYATAAGEGLRLDFARPKGGQGPYPLVVCIHGGGWSGGDKAEFRQALFALAQQGLAVASLQYRLAPRHPFPAQYDDVKAAVSFLRAKAKEWSIDPGRVAAFGGSAGGHLALLLATDPDVNLKAVVSMAGPTRLNTPLPDLSARLVRQLIGTPGTVSASYWRTVNPIDRVGPHVAPILLIHGDRDEIVPYEQSVSMFEACKVAGVEVELLTIPGGGHGSGGRREDNEAAIIKAVSFLKDHLGVPPGAAAR</sequence>
<dbReference type="EC" id="3.1.1.1" evidence="3"/>
<evidence type="ECO:0000259" key="2">
    <source>
        <dbReference type="Pfam" id="PF20434"/>
    </source>
</evidence>
<dbReference type="InterPro" id="IPR049492">
    <property type="entry name" value="BD-FAE-like_dom"/>
</dbReference>
<dbReference type="InterPro" id="IPR029058">
    <property type="entry name" value="AB_hydrolase_fold"/>
</dbReference>